<proteinExistence type="predicted"/>
<protein>
    <submittedName>
        <fullName evidence="1">Uncharacterized protein</fullName>
    </submittedName>
</protein>
<dbReference type="AlphaFoldDB" id="A0A1G5Z367"/>
<evidence type="ECO:0000313" key="2">
    <source>
        <dbReference type="Proteomes" id="UP000198588"/>
    </source>
</evidence>
<dbReference type="EMBL" id="FMXM01000013">
    <property type="protein sequence ID" value="SDA89002.1"/>
    <property type="molecule type" value="Genomic_DNA"/>
</dbReference>
<gene>
    <name evidence="1" type="ORF">SAMN02927914_04100</name>
</gene>
<organism evidence="1 2">
    <name type="scientific">Mesorhizobium qingshengii</name>
    <dbReference type="NCBI Taxonomy" id="1165689"/>
    <lineage>
        <taxon>Bacteria</taxon>
        <taxon>Pseudomonadati</taxon>
        <taxon>Pseudomonadota</taxon>
        <taxon>Alphaproteobacteria</taxon>
        <taxon>Hyphomicrobiales</taxon>
        <taxon>Phyllobacteriaceae</taxon>
        <taxon>Mesorhizobium</taxon>
    </lineage>
</organism>
<accession>A0A1G5Z367</accession>
<dbReference type="RefSeq" id="WP_244529719.1">
    <property type="nucleotide sequence ID" value="NZ_FMXM01000013.1"/>
</dbReference>
<name>A0A1G5Z367_9HYPH</name>
<evidence type="ECO:0000313" key="1">
    <source>
        <dbReference type="EMBL" id="SDA89002.1"/>
    </source>
</evidence>
<reference evidence="1 2" key="1">
    <citation type="submission" date="2016-10" db="EMBL/GenBank/DDBJ databases">
        <authorList>
            <person name="de Groot N.N."/>
        </authorList>
    </citation>
    <scope>NUCLEOTIDE SEQUENCE [LARGE SCALE GENOMIC DNA]</scope>
    <source>
        <strain evidence="1 2">CGMCC 1.12097</strain>
    </source>
</reference>
<sequence>MRWTNEAVVADFLIPDDDDHMLRVQFRDEVIVRILDEMALSTEHESTPKEGLVANHFAYRVEGAVFESTQSETWRSTRSPANHYRFVTGWACVDVLSASEPSFEVINRVRISERDASGTTPQM</sequence>
<dbReference type="Proteomes" id="UP000198588">
    <property type="component" value="Unassembled WGS sequence"/>
</dbReference>